<dbReference type="InterPro" id="IPR029058">
    <property type="entry name" value="AB_hydrolase_fold"/>
</dbReference>
<proteinExistence type="predicted"/>
<evidence type="ECO:0000313" key="3">
    <source>
        <dbReference type="EMBL" id="BCR36474.1"/>
    </source>
</evidence>
<dbReference type="KEGG" id="manr:MPAN_013670"/>
<accession>A0A7U9XXC4</accession>
<dbReference type="EMBL" id="AP024412">
    <property type="protein sequence ID" value="BCR36474.1"/>
    <property type="molecule type" value="Genomic_DNA"/>
</dbReference>
<feature type="domain" description="Alpha/beta hydrolase fold-3" evidence="2">
    <location>
        <begin position="78"/>
        <end position="282"/>
    </location>
</feature>
<keyword evidence="1" id="KW-0378">Hydrolase</keyword>
<dbReference type="PANTHER" id="PTHR48081">
    <property type="entry name" value="AB HYDROLASE SUPERFAMILY PROTEIN C4A8.06C"/>
    <property type="match status" value="1"/>
</dbReference>
<evidence type="ECO:0000256" key="1">
    <source>
        <dbReference type="ARBA" id="ARBA00022801"/>
    </source>
</evidence>
<reference evidence="3" key="1">
    <citation type="submission" date="2021-01" db="EMBL/GenBank/DDBJ databases">
        <title>Draft genome sequence of Acholeplasmataceae bacterium strain Mahy22.</title>
        <authorList>
            <person name="Watanabe M."/>
            <person name="Kojima H."/>
            <person name="Fukui M."/>
        </authorList>
    </citation>
    <scope>NUCLEOTIDE SEQUENCE</scope>
    <source>
        <strain evidence="3">Mahy22</strain>
    </source>
</reference>
<dbReference type="PANTHER" id="PTHR48081:SF8">
    <property type="entry name" value="ALPHA_BETA HYDROLASE FOLD-3 DOMAIN-CONTAINING PROTEIN-RELATED"/>
    <property type="match status" value="1"/>
</dbReference>
<dbReference type="Proteomes" id="UP000620133">
    <property type="component" value="Chromosome"/>
</dbReference>
<protein>
    <submittedName>
        <fullName evidence="3">Esterase</fullName>
    </submittedName>
</protein>
<evidence type="ECO:0000313" key="4">
    <source>
        <dbReference type="Proteomes" id="UP000620133"/>
    </source>
</evidence>
<gene>
    <name evidence="3" type="primary">aes</name>
    <name evidence="3" type="ORF">MPAN_013670</name>
</gene>
<name>A0A7U9XXC4_9MOLU</name>
<dbReference type="InterPro" id="IPR050300">
    <property type="entry name" value="GDXG_lipolytic_enzyme"/>
</dbReference>
<organism evidence="3 4">
    <name type="scientific">Mariniplasma anaerobium</name>
    <dbReference type="NCBI Taxonomy" id="2735436"/>
    <lineage>
        <taxon>Bacteria</taxon>
        <taxon>Bacillati</taxon>
        <taxon>Mycoplasmatota</taxon>
        <taxon>Mollicutes</taxon>
        <taxon>Acholeplasmatales</taxon>
        <taxon>Acholeplasmataceae</taxon>
        <taxon>Mariniplasma</taxon>
    </lineage>
</organism>
<dbReference type="Pfam" id="PF07859">
    <property type="entry name" value="Abhydrolase_3"/>
    <property type="match status" value="1"/>
</dbReference>
<dbReference type="AlphaFoldDB" id="A0A7U9XXC4"/>
<keyword evidence="4" id="KW-1185">Reference proteome</keyword>
<dbReference type="GO" id="GO:0016787">
    <property type="term" value="F:hydrolase activity"/>
    <property type="evidence" value="ECO:0007669"/>
    <property type="project" value="UniProtKB-KW"/>
</dbReference>
<dbReference type="InterPro" id="IPR013094">
    <property type="entry name" value="AB_hydrolase_3"/>
</dbReference>
<dbReference type="Gene3D" id="3.40.50.1820">
    <property type="entry name" value="alpha/beta hydrolase"/>
    <property type="match status" value="1"/>
</dbReference>
<evidence type="ECO:0000259" key="2">
    <source>
        <dbReference type="Pfam" id="PF07859"/>
    </source>
</evidence>
<sequence length="311" mass="36302">MIMTYDIDKELRILKALTYEKFSKRRRITNILMNFSMIFAKPVKGMKIKKYSIKGYRDHRIKVYLIKHRKQNNLKKGLLYLHGGSFQLEGTPFHIRNLSKIALNSGYNAVYVKYKLAPKYAFPEGLEDSYKAYIWIKENADKLNIDKNSIAVGGDSAGGNLAIGVTLLVRDRLKEKVNKVLLFYPVIDHRQVTNSIKIYTDTPVWNSLLNKDMWETYLINGDFGMIEYASFINSNLRDFPETYIETAEYDCLRDEGILFAERLKSLNVKVYERHTKHSVHGYDGVFYSKFMKRRIKDRSAFLLGVLNDEEN</sequence>
<dbReference type="SUPFAM" id="SSF53474">
    <property type="entry name" value="alpha/beta-Hydrolases"/>
    <property type="match status" value="1"/>
</dbReference>